<comment type="pathway">
    <text evidence="3 15">Amino-acid biosynthesis; L-methionine biosynthesis via de novo pathway; L-homoserine from L-aspartate: step 1/3.</text>
</comment>
<gene>
    <name evidence="17" type="ORF">SAMN05444126_12910</name>
</gene>
<evidence type="ECO:0000256" key="13">
    <source>
        <dbReference type="PIRSR" id="PIRSR000726-1"/>
    </source>
</evidence>
<comment type="pathway">
    <text evidence="4 15">Amino-acid biosynthesis; L-threonine biosynthesis; L-threonine from L-aspartate: step 1/5.</text>
</comment>
<dbReference type="InterPro" id="IPR018042">
    <property type="entry name" value="Aspartate_kinase_CS"/>
</dbReference>
<dbReference type="NCBIfam" id="NF006540">
    <property type="entry name" value="PRK09034.1"/>
    <property type="match status" value="1"/>
</dbReference>
<keyword evidence="18" id="KW-1185">Reference proteome</keyword>
<feature type="domain" description="ACT" evidence="16">
    <location>
        <begin position="389"/>
        <end position="455"/>
    </location>
</feature>
<dbReference type="PROSITE" id="PS51671">
    <property type="entry name" value="ACT"/>
    <property type="match status" value="1"/>
</dbReference>
<evidence type="ECO:0000256" key="6">
    <source>
        <dbReference type="ARBA" id="ARBA00022679"/>
    </source>
</evidence>
<keyword evidence="7 13" id="KW-0547">Nucleotide-binding</keyword>
<dbReference type="CDD" id="cd04911">
    <property type="entry name" value="ACT_AKiii-YclM-BS_1"/>
    <property type="match status" value="1"/>
</dbReference>
<dbReference type="Gene3D" id="1.20.120.1320">
    <property type="entry name" value="Aspartokinase, catalytic domain"/>
    <property type="match status" value="1"/>
</dbReference>
<comment type="caution">
    <text evidence="17">The sequence shown here is derived from an EMBL/GenBank/DDBJ whole genome shotgun (WGS) entry which is preliminary data.</text>
</comment>
<comment type="catalytic activity">
    <reaction evidence="12 14">
        <text>L-aspartate + ATP = 4-phospho-L-aspartate + ADP</text>
        <dbReference type="Rhea" id="RHEA:23776"/>
        <dbReference type="ChEBI" id="CHEBI:29991"/>
        <dbReference type="ChEBI" id="CHEBI:30616"/>
        <dbReference type="ChEBI" id="CHEBI:57535"/>
        <dbReference type="ChEBI" id="CHEBI:456216"/>
        <dbReference type="EC" id="2.7.2.4"/>
    </reaction>
</comment>
<feature type="binding site" evidence="13">
    <location>
        <begin position="219"/>
        <end position="220"/>
    </location>
    <ligand>
        <name>ATP</name>
        <dbReference type="ChEBI" id="CHEBI:30616"/>
    </ligand>
</feature>
<dbReference type="GO" id="GO:0004072">
    <property type="term" value="F:aspartate kinase activity"/>
    <property type="evidence" value="ECO:0007669"/>
    <property type="project" value="UniProtKB-EC"/>
</dbReference>
<dbReference type="InterPro" id="IPR001341">
    <property type="entry name" value="Asp_kinase"/>
</dbReference>
<feature type="binding site" evidence="13">
    <location>
        <position position="49"/>
    </location>
    <ligand>
        <name>substrate</name>
    </ligand>
</feature>
<keyword evidence="6 14" id="KW-0808">Transferase</keyword>
<dbReference type="AlphaFoldDB" id="A0A1H9W8C4"/>
<protein>
    <recommendedName>
        <fullName evidence="14">Aspartokinase</fullName>
        <ecNumber evidence="14">2.7.2.4</ecNumber>
    </recommendedName>
</protein>
<dbReference type="SUPFAM" id="SSF55021">
    <property type="entry name" value="ACT-like"/>
    <property type="match status" value="2"/>
</dbReference>
<dbReference type="InterPro" id="IPR005260">
    <property type="entry name" value="Asp_kin_monofn"/>
</dbReference>
<evidence type="ECO:0000256" key="15">
    <source>
        <dbReference type="RuleBase" id="RU004249"/>
    </source>
</evidence>
<dbReference type="UniPathway" id="UPA00051">
    <property type="reaction ID" value="UER00462"/>
</dbReference>
<dbReference type="OrthoDB" id="9799110at2"/>
<dbReference type="PANTHER" id="PTHR21499:SF67">
    <property type="entry name" value="ASPARTOKINASE 3"/>
    <property type="match status" value="1"/>
</dbReference>
<sequence length="455" mass="50377">MKVVKFGGSSLADGGQFKKVTDIILMDPERKIIVVSAPGKRYDGDTKTTDLLIQLADRVTEQGDEQDAFRAVMARFETIVTELKLPAEVLTDIEEHLARLIETYRDDAERLYDGLKASGENQNAKLMAAYLQQRGEKASYVSPDEAGMYVTDDPGNAQILPESYEAMKTLRDREGILVIPGFFGYSKTGHIVTFPRGGSDISGSIVAAGVEASEYENFTDVDSVYSVNPALVETPYEMKEVTYREMRELAYSGFSVFHDEALLPVVKKRVPIVVKNTNHPQAEGTRIMAERTPDDMPVLGIASDKGFVSINLTKYLMNREVGFGRHLLEIFEAEEVSFEHTPSGIDNMSVIIREHQLENGKEERIIQRIQSELKVEDVQIERNLALVMVVGEGMARTVGVASKAATALAEAAVNIKMINQGSSETSMMFGVDAAKADLAVQSLYYAFFEKQKTVQ</sequence>
<dbReference type="InterPro" id="IPR036393">
    <property type="entry name" value="AceGlu_kinase-like_sf"/>
</dbReference>
<comment type="similarity">
    <text evidence="5 14">Belongs to the aspartokinase family.</text>
</comment>
<dbReference type="InterPro" id="IPR002912">
    <property type="entry name" value="ACT_dom"/>
</dbReference>
<keyword evidence="10" id="KW-0220">Diaminopimelate biosynthesis</keyword>
<dbReference type="PANTHER" id="PTHR21499">
    <property type="entry name" value="ASPARTATE KINASE"/>
    <property type="match status" value="1"/>
</dbReference>
<accession>A0A1H9W8C4</accession>
<evidence type="ECO:0000256" key="5">
    <source>
        <dbReference type="ARBA" id="ARBA00010122"/>
    </source>
</evidence>
<dbReference type="Gene3D" id="3.30.2130.10">
    <property type="entry name" value="VC0802-like"/>
    <property type="match status" value="1"/>
</dbReference>
<dbReference type="EMBL" id="FOGV01000029">
    <property type="protein sequence ID" value="SES29927.1"/>
    <property type="molecule type" value="Genomic_DNA"/>
</dbReference>
<keyword evidence="11" id="KW-0457">Lysine biosynthesis</keyword>
<dbReference type="PIRSF" id="PIRSF000726">
    <property type="entry name" value="Asp_kin"/>
    <property type="match status" value="1"/>
</dbReference>
<evidence type="ECO:0000256" key="12">
    <source>
        <dbReference type="ARBA" id="ARBA00047872"/>
    </source>
</evidence>
<dbReference type="InterPro" id="IPR042199">
    <property type="entry name" value="AsparK_Bifunc_asparK/hSer_DH"/>
</dbReference>
<evidence type="ECO:0000256" key="10">
    <source>
        <dbReference type="ARBA" id="ARBA00022915"/>
    </source>
</evidence>
<dbReference type="Gene3D" id="3.40.1160.10">
    <property type="entry name" value="Acetylglutamate kinase-like"/>
    <property type="match status" value="1"/>
</dbReference>
<evidence type="ECO:0000256" key="1">
    <source>
        <dbReference type="ARBA" id="ARBA00003121"/>
    </source>
</evidence>
<dbReference type="NCBIfam" id="TIGR00657">
    <property type="entry name" value="asp_kinases"/>
    <property type="match status" value="1"/>
</dbReference>
<dbReference type="GO" id="GO:0009089">
    <property type="term" value="P:lysine biosynthetic process via diaminopimelate"/>
    <property type="evidence" value="ECO:0007669"/>
    <property type="project" value="UniProtKB-UniPathway"/>
</dbReference>
<dbReference type="InterPro" id="IPR045865">
    <property type="entry name" value="ACT-like_dom_sf"/>
</dbReference>
<dbReference type="FunFam" id="3.40.1160.10:FF:000027">
    <property type="entry name" value="Aspartokinase"/>
    <property type="match status" value="1"/>
</dbReference>
<dbReference type="InterPro" id="IPR054352">
    <property type="entry name" value="ACT_Aspartokinase"/>
</dbReference>
<dbReference type="Proteomes" id="UP000199318">
    <property type="component" value="Unassembled WGS sequence"/>
</dbReference>
<dbReference type="UniPathway" id="UPA00034">
    <property type="reaction ID" value="UER00015"/>
</dbReference>
<evidence type="ECO:0000256" key="14">
    <source>
        <dbReference type="RuleBase" id="RU003448"/>
    </source>
</evidence>
<feature type="binding site" evidence="13">
    <location>
        <begin position="5"/>
        <end position="8"/>
    </location>
    <ligand>
        <name>ATP</name>
        <dbReference type="ChEBI" id="CHEBI:30616"/>
    </ligand>
</feature>
<dbReference type="InterPro" id="IPR035804">
    <property type="entry name" value="AKIII_YclM_N"/>
</dbReference>
<evidence type="ECO:0000256" key="9">
    <source>
        <dbReference type="ARBA" id="ARBA00022840"/>
    </source>
</evidence>
<dbReference type="PROSITE" id="PS00324">
    <property type="entry name" value="ASPARTOKINASE"/>
    <property type="match status" value="1"/>
</dbReference>
<proteinExistence type="inferred from homology"/>
<evidence type="ECO:0000256" key="11">
    <source>
        <dbReference type="ARBA" id="ARBA00023154"/>
    </source>
</evidence>
<comment type="function">
    <text evidence="1">Catalyzes the phosphorylation of the beta-carboxyl group of aspartic acid with ATP to yield 4-phospho-L-aspartate, which is involved in the branched biosynthetic pathway leading to the biosynthesis of amino acids threonine, isoleucine and methionine.</text>
</comment>
<dbReference type="SUPFAM" id="SSF53633">
    <property type="entry name" value="Carbamate kinase-like"/>
    <property type="match status" value="1"/>
</dbReference>
<evidence type="ECO:0000259" key="16">
    <source>
        <dbReference type="PROSITE" id="PS51671"/>
    </source>
</evidence>
<dbReference type="EC" id="2.7.2.4" evidence="14"/>
<dbReference type="GO" id="GO:0009088">
    <property type="term" value="P:threonine biosynthetic process"/>
    <property type="evidence" value="ECO:0007669"/>
    <property type="project" value="UniProtKB-UniPathway"/>
</dbReference>
<comment type="pathway">
    <text evidence="2 15">Amino-acid biosynthesis; L-lysine biosynthesis via DAP pathway; (S)-tetrahydrodipicolinate from L-aspartate: step 1/4.</text>
</comment>
<dbReference type="InterPro" id="IPR001048">
    <property type="entry name" value="Asp/Glu/Uridylate_kinase"/>
</dbReference>
<evidence type="ECO:0000256" key="7">
    <source>
        <dbReference type="ARBA" id="ARBA00022741"/>
    </source>
</evidence>
<evidence type="ECO:0000256" key="3">
    <source>
        <dbReference type="ARBA" id="ARBA00004986"/>
    </source>
</evidence>
<dbReference type="STRING" id="1464123.SAMN05444126_12910"/>
<keyword evidence="15" id="KW-0028">Amino-acid biosynthesis</keyword>
<evidence type="ECO:0000313" key="18">
    <source>
        <dbReference type="Proteomes" id="UP000199318"/>
    </source>
</evidence>
<dbReference type="UniPathway" id="UPA00050">
    <property type="reaction ID" value="UER00461"/>
</dbReference>
<feature type="binding site" evidence="13">
    <location>
        <position position="225"/>
    </location>
    <ligand>
        <name>ATP</name>
        <dbReference type="ChEBI" id="CHEBI:30616"/>
    </ligand>
</feature>
<keyword evidence="9 13" id="KW-0067">ATP-binding</keyword>
<feature type="binding site" evidence="13">
    <location>
        <position position="120"/>
    </location>
    <ligand>
        <name>substrate</name>
    </ligand>
</feature>
<dbReference type="GO" id="GO:0009090">
    <property type="term" value="P:homoserine biosynthetic process"/>
    <property type="evidence" value="ECO:0007669"/>
    <property type="project" value="TreeGrafter"/>
</dbReference>
<dbReference type="Pfam" id="PF00696">
    <property type="entry name" value="AA_kinase"/>
    <property type="match status" value="1"/>
</dbReference>
<dbReference type="CDD" id="cd04245">
    <property type="entry name" value="AAK_AKiii-YclM-BS"/>
    <property type="match status" value="1"/>
</dbReference>
<organism evidence="17 18">
    <name type="scientific">Salisediminibacterium halotolerans</name>
    <dbReference type="NCBI Taxonomy" id="517425"/>
    <lineage>
        <taxon>Bacteria</taxon>
        <taxon>Bacillati</taxon>
        <taxon>Bacillota</taxon>
        <taxon>Bacilli</taxon>
        <taxon>Bacillales</taxon>
        <taxon>Bacillaceae</taxon>
        <taxon>Salisediminibacterium</taxon>
    </lineage>
</organism>
<dbReference type="RefSeq" id="WP_093074463.1">
    <property type="nucleotide sequence ID" value="NZ_FOGV01000029.1"/>
</dbReference>
<dbReference type="Pfam" id="PF22468">
    <property type="entry name" value="ACT_9"/>
    <property type="match status" value="1"/>
</dbReference>
<evidence type="ECO:0000256" key="8">
    <source>
        <dbReference type="ARBA" id="ARBA00022777"/>
    </source>
</evidence>
<dbReference type="FunFam" id="3.30.2130.10:FF:000001">
    <property type="entry name" value="Bifunctional aspartokinase/homoserine dehydrogenase"/>
    <property type="match status" value="1"/>
</dbReference>
<name>A0A1H9W8C4_9BACI</name>
<dbReference type="GO" id="GO:0005524">
    <property type="term" value="F:ATP binding"/>
    <property type="evidence" value="ECO:0007669"/>
    <property type="project" value="UniProtKB-KW"/>
</dbReference>
<evidence type="ECO:0000256" key="4">
    <source>
        <dbReference type="ARBA" id="ARBA00005139"/>
    </source>
</evidence>
<dbReference type="GO" id="GO:0019877">
    <property type="term" value="P:diaminopimelate biosynthetic process"/>
    <property type="evidence" value="ECO:0007669"/>
    <property type="project" value="UniProtKB-KW"/>
</dbReference>
<evidence type="ECO:0000256" key="2">
    <source>
        <dbReference type="ARBA" id="ARBA00004766"/>
    </source>
</evidence>
<dbReference type="GO" id="GO:0005829">
    <property type="term" value="C:cytosol"/>
    <property type="evidence" value="ECO:0007669"/>
    <property type="project" value="TreeGrafter"/>
</dbReference>
<keyword evidence="8 14" id="KW-0418">Kinase</keyword>
<evidence type="ECO:0000313" key="17">
    <source>
        <dbReference type="EMBL" id="SES29927.1"/>
    </source>
</evidence>
<reference evidence="18" key="1">
    <citation type="submission" date="2016-10" db="EMBL/GenBank/DDBJ databases">
        <authorList>
            <person name="de Groot N.N."/>
        </authorList>
    </citation>
    <scope>NUCLEOTIDE SEQUENCE [LARGE SCALE GENOMIC DNA]</scope>
    <source>
        <strain evidence="18">10nlg</strain>
    </source>
</reference>